<evidence type="ECO:0000256" key="4">
    <source>
        <dbReference type="ARBA" id="ARBA00023136"/>
    </source>
</evidence>
<dbReference type="EMBL" id="SPLM01000038">
    <property type="protein sequence ID" value="TMW65111.1"/>
    <property type="molecule type" value="Genomic_DNA"/>
</dbReference>
<feature type="transmembrane region" description="Helical" evidence="5">
    <location>
        <begin position="63"/>
        <end position="81"/>
    </location>
</feature>
<feature type="transmembrane region" description="Helical" evidence="5">
    <location>
        <begin position="194"/>
        <end position="214"/>
    </location>
</feature>
<comment type="caution">
    <text evidence="8">The sequence shown here is derived from an EMBL/GenBank/DDBJ whole genome shotgun (WGS) entry which is preliminary data.</text>
</comment>
<dbReference type="GO" id="GO:0016020">
    <property type="term" value="C:membrane"/>
    <property type="evidence" value="ECO:0007669"/>
    <property type="project" value="UniProtKB-SubCell"/>
</dbReference>
<name>A0A8K1CLY3_PYTOL</name>
<feature type="transmembrane region" description="Helical" evidence="5">
    <location>
        <begin position="382"/>
        <end position="402"/>
    </location>
</feature>
<organism evidence="8 9">
    <name type="scientific">Pythium oligandrum</name>
    <name type="common">Mycoparasitic fungus</name>
    <dbReference type="NCBI Taxonomy" id="41045"/>
    <lineage>
        <taxon>Eukaryota</taxon>
        <taxon>Sar</taxon>
        <taxon>Stramenopiles</taxon>
        <taxon>Oomycota</taxon>
        <taxon>Peronosporomycetes</taxon>
        <taxon>Pythiales</taxon>
        <taxon>Pythiaceae</taxon>
        <taxon>Pythium</taxon>
    </lineage>
</organism>
<evidence type="ECO:0000313" key="8">
    <source>
        <dbReference type="EMBL" id="TMW65111.1"/>
    </source>
</evidence>
<keyword evidence="2 5" id="KW-0812">Transmembrane</keyword>
<dbReference type="Gene3D" id="3.30.750.24">
    <property type="entry name" value="STAS domain"/>
    <property type="match status" value="1"/>
</dbReference>
<feature type="domain" description="Cyclic nucleotide-binding" evidence="6">
    <location>
        <begin position="721"/>
        <end position="850"/>
    </location>
</feature>
<dbReference type="OrthoDB" id="409725at2759"/>
<dbReference type="Pfam" id="PF00916">
    <property type="entry name" value="Sulfate_transp"/>
    <property type="match status" value="1"/>
</dbReference>
<reference evidence="8" key="1">
    <citation type="submission" date="2019-03" db="EMBL/GenBank/DDBJ databases">
        <title>Long read genome sequence of the mycoparasitic Pythium oligandrum ATCC 38472 isolated from sugarbeet rhizosphere.</title>
        <authorList>
            <person name="Gaulin E."/>
        </authorList>
    </citation>
    <scope>NUCLEOTIDE SEQUENCE</scope>
    <source>
        <strain evidence="8">ATCC 38472_TT</strain>
    </source>
</reference>
<dbReference type="Gene3D" id="2.60.120.10">
    <property type="entry name" value="Jelly Rolls"/>
    <property type="match status" value="1"/>
</dbReference>
<keyword evidence="9" id="KW-1185">Reference proteome</keyword>
<sequence>MTVDLEKFSVRKLFAKPGKLDLPTLTNNLTYGIINSILTIPCMYGYAAIIFSHPDFATFMPALSKLVMFSSVVHQIMFTLLSPLPFAIGQVQDAGLIFLSAMATSICDSLGEKESLDTKVATTVVVLGLANASMGLCFVLMGKLKLAGIMSYLPMPVVGGYLAYIGLFCLYAGLALCTGLVMNDIPSLGHLGDWHYIILCIPGLLGGLAMFFVTKRCENSLILSGCIVAMPVLFYIVLFSAGSDIYGARDYGWISREASPASFIEMWQLFNFSKVKWSVIPQQLPRWVAMVCVVAFSSCLDVAAIEMDMGQRFNLNHELSIIGWSNAVSGLLGGYAGSYVFSQTILTYRSGTNSRVVGVCVILAEALVVLLPVSVMSNVPRFFFAAMLIFVAIDLLLEWLVLVYRKLMFREYIVLWASFIAINLISLEIGMLIGLGVAFLNFLLGYTKSKVVNRLFKRSSAIRKHAERVILNHRREAIVYLELSGYLYFGSSLRILEDVQKLVHVEKPTEKSDNPLHRTIQLEPQPLEGLTRSGKFEATTQSGRYIMPAMGIHYLPFIPFVRQRTQSHTLLNQTILNEPEYNAIVPIQCLDGSPAEEAEGVPTEFVVMDFSRVCGMDATAAHSSFMILQQQCKRQGIIMLFADVLPEIQQLLRQNEIADDEDFFPTADIALEYCENQLLDEDDDDDAAPLVHPNGRMSDRASERLSGMDGAVVDDGIPTLLNRFMGQPETSALFESIDRFFYRYIVPRGHTFYRVGEYPEQFFFLATGRVEVMMNQDCSSSHEKTLHLLCHVIPGALFGEVDFFANQRRLVGAKSITHAVVYEMTRANYNAMEHQAPELWKRLREVVIHSMALSITNNTCISSDHNAIIA</sequence>
<proteinExistence type="predicted"/>
<evidence type="ECO:0000256" key="1">
    <source>
        <dbReference type="ARBA" id="ARBA00004141"/>
    </source>
</evidence>
<dbReference type="Pfam" id="PF01740">
    <property type="entry name" value="STAS"/>
    <property type="match status" value="1"/>
</dbReference>
<dbReference type="SUPFAM" id="SSF51206">
    <property type="entry name" value="cAMP-binding domain-like"/>
    <property type="match status" value="1"/>
</dbReference>
<dbReference type="InterPro" id="IPR014710">
    <property type="entry name" value="RmlC-like_jellyroll"/>
</dbReference>
<dbReference type="AlphaFoldDB" id="A0A8K1CLY3"/>
<keyword evidence="4 5" id="KW-0472">Membrane</keyword>
<dbReference type="PROSITE" id="PS50801">
    <property type="entry name" value="STAS"/>
    <property type="match status" value="1"/>
</dbReference>
<keyword evidence="3 5" id="KW-1133">Transmembrane helix</keyword>
<dbReference type="InterPro" id="IPR018490">
    <property type="entry name" value="cNMP-bd_dom_sf"/>
</dbReference>
<feature type="domain" description="STAS" evidence="7">
    <location>
        <begin position="476"/>
        <end position="674"/>
    </location>
</feature>
<dbReference type="InterPro" id="IPR036513">
    <property type="entry name" value="STAS_dom_sf"/>
</dbReference>
<dbReference type="SUPFAM" id="SSF52091">
    <property type="entry name" value="SpoIIaa-like"/>
    <property type="match status" value="1"/>
</dbReference>
<dbReference type="InterPro" id="IPR002645">
    <property type="entry name" value="STAS_dom"/>
</dbReference>
<dbReference type="InterPro" id="IPR000595">
    <property type="entry name" value="cNMP-bd_dom"/>
</dbReference>
<accession>A0A8K1CLY3</accession>
<dbReference type="Pfam" id="PF00027">
    <property type="entry name" value="cNMP_binding"/>
    <property type="match status" value="1"/>
</dbReference>
<dbReference type="InterPro" id="IPR052706">
    <property type="entry name" value="Membrane-Transporter-like"/>
</dbReference>
<dbReference type="PANTHER" id="PTHR43310:SF2">
    <property type="entry name" value="SLC26A_SULP TRANSPORTER DOMAIN-CONTAINING PROTEIN"/>
    <property type="match status" value="1"/>
</dbReference>
<feature type="transmembrane region" description="Helical" evidence="5">
    <location>
        <begin position="161"/>
        <end position="182"/>
    </location>
</feature>
<dbReference type="InterPro" id="IPR011547">
    <property type="entry name" value="SLC26A/SulP_dom"/>
</dbReference>
<evidence type="ECO:0000313" key="9">
    <source>
        <dbReference type="Proteomes" id="UP000794436"/>
    </source>
</evidence>
<evidence type="ECO:0000256" key="5">
    <source>
        <dbReference type="SAM" id="Phobius"/>
    </source>
</evidence>
<dbReference type="Proteomes" id="UP000794436">
    <property type="component" value="Unassembled WGS sequence"/>
</dbReference>
<dbReference type="PROSITE" id="PS50042">
    <property type="entry name" value="CNMP_BINDING_3"/>
    <property type="match status" value="1"/>
</dbReference>
<dbReference type="PANTHER" id="PTHR43310">
    <property type="entry name" value="SULFATE TRANSPORTER YBAR-RELATED"/>
    <property type="match status" value="1"/>
</dbReference>
<gene>
    <name evidence="8" type="ORF">Poli38472_009278</name>
</gene>
<feature type="transmembrane region" description="Helical" evidence="5">
    <location>
        <begin position="29"/>
        <end position="51"/>
    </location>
</feature>
<evidence type="ECO:0000259" key="7">
    <source>
        <dbReference type="PROSITE" id="PS50801"/>
    </source>
</evidence>
<evidence type="ECO:0000259" key="6">
    <source>
        <dbReference type="PROSITE" id="PS50042"/>
    </source>
</evidence>
<dbReference type="CDD" id="cd00038">
    <property type="entry name" value="CAP_ED"/>
    <property type="match status" value="1"/>
</dbReference>
<evidence type="ECO:0008006" key="10">
    <source>
        <dbReference type="Google" id="ProtNLM"/>
    </source>
</evidence>
<feature type="transmembrane region" description="Helical" evidence="5">
    <location>
        <begin position="356"/>
        <end position="376"/>
    </location>
</feature>
<protein>
    <recommendedName>
        <fullName evidence="10">Sulfate Permease (SulP) Family</fullName>
    </recommendedName>
</protein>
<comment type="subcellular location">
    <subcellularLocation>
        <location evidence="1">Membrane</location>
        <topology evidence="1">Multi-pass membrane protein</topology>
    </subcellularLocation>
</comment>
<evidence type="ECO:0000256" key="3">
    <source>
        <dbReference type="ARBA" id="ARBA00022989"/>
    </source>
</evidence>
<feature type="transmembrane region" description="Helical" evidence="5">
    <location>
        <begin position="120"/>
        <end position="141"/>
    </location>
</feature>
<feature type="transmembrane region" description="Helical" evidence="5">
    <location>
        <begin position="221"/>
        <end position="241"/>
    </location>
</feature>
<evidence type="ECO:0000256" key="2">
    <source>
        <dbReference type="ARBA" id="ARBA00022692"/>
    </source>
</evidence>
<feature type="transmembrane region" description="Helical" evidence="5">
    <location>
        <begin position="414"/>
        <end position="444"/>
    </location>
</feature>